<dbReference type="OrthoDB" id="206201at2759"/>
<dbReference type="InterPro" id="IPR015500">
    <property type="entry name" value="Peptidase_S8_subtilisin-rel"/>
</dbReference>
<keyword evidence="4" id="KW-0720">Serine protease</keyword>
<protein>
    <submittedName>
        <fullName evidence="7">Subtilisin-like protein</fullName>
    </submittedName>
</protein>
<keyword evidence="3" id="KW-0378">Hydrolase</keyword>
<dbReference type="Proteomes" id="UP000275078">
    <property type="component" value="Unassembled WGS sequence"/>
</dbReference>
<comment type="similarity">
    <text evidence="1 5">Belongs to the peptidase S8 family.</text>
</comment>
<evidence type="ECO:0000313" key="7">
    <source>
        <dbReference type="EMBL" id="RPA80054.1"/>
    </source>
</evidence>
<accession>A0A3N4IEB0</accession>
<dbReference type="GO" id="GO:0006508">
    <property type="term" value="P:proteolysis"/>
    <property type="evidence" value="ECO:0007669"/>
    <property type="project" value="UniProtKB-KW"/>
</dbReference>
<evidence type="ECO:0000256" key="2">
    <source>
        <dbReference type="ARBA" id="ARBA00022670"/>
    </source>
</evidence>
<reference evidence="7 8" key="1">
    <citation type="journal article" date="2018" name="Nat. Ecol. Evol.">
        <title>Pezizomycetes genomes reveal the molecular basis of ectomycorrhizal truffle lifestyle.</title>
        <authorList>
            <person name="Murat C."/>
            <person name="Payen T."/>
            <person name="Noel B."/>
            <person name="Kuo A."/>
            <person name="Morin E."/>
            <person name="Chen J."/>
            <person name="Kohler A."/>
            <person name="Krizsan K."/>
            <person name="Balestrini R."/>
            <person name="Da Silva C."/>
            <person name="Montanini B."/>
            <person name="Hainaut M."/>
            <person name="Levati E."/>
            <person name="Barry K.W."/>
            <person name="Belfiori B."/>
            <person name="Cichocki N."/>
            <person name="Clum A."/>
            <person name="Dockter R.B."/>
            <person name="Fauchery L."/>
            <person name="Guy J."/>
            <person name="Iotti M."/>
            <person name="Le Tacon F."/>
            <person name="Lindquist E.A."/>
            <person name="Lipzen A."/>
            <person name="Malagnac F."/>
            <person name="Mello A."/>
            <person name="Molinier V."/>
            <person name="Miyauchi S."/>
            <person name="Poulain J."/>
            <person name="Riccioni C."/>
            <person name="Rubini A."/>
            <person name="Sitrit Y."/>
            <person name="Splivallo R."/>
            <person name="Traeger S."/>
            <person name="Wang M."/>
            <person name="Zifcakova L."/>
            <person name="Wipf D."/>
            <person name="Zambonelli A."/>
            <person name="Paolocci F."/>
            <person name="Nowrousian M."/>
            <person name="Ottonello S."/>
            <person name="Baldrian P."/>
            <person name="Spatafora J.W."/>
            <person name="Henrissat B."/>
            <person name="Nagy L.G."/>
            <person name="Aury J.M."/>
            <person name="Wincker P."/>
            <person name="Grigoriev I.V."/>
            <person name="Bonfante P."/>
            <person name="Martin F.M."/>
        </authorList>
    </citation>
    <scope>NUCLEOTIDE SEQUENCE [LARGE SCALE GENOMIC DNA]</scope>
    <source>
        <strain evidence="7 8">RN42</strain>
    </source>
</reference>
<keyword evidence="2" id="KW-0645">Protease</keyword>
<sequence>MCSTESGDNSFRACFTKRYIAVRRTIYPDRQSFDQSIHRLSKELNKRQGGSRLNSILQGAWGPGLGRCVYIARVTIDGALLFKDHPDFDIVAEDRTVDLAVPHPYESIKTKSYALTHVSFNGPQDRDFIYHKFARGAGTLIYILDVKVDSEHPQLYGRATTDEREFLTGHYDMISYKEIFPTDNVVAENYNHGTAAGGIAAGRTVGAAQEAKLIGLTCASDRGFVKAKACIADLICALIYAHEDIVKKVGMEGALKAVISMSIEPVCLEEKRDYSDTMKALEMILEEIYAIGTALLVVSAGNLRKYMDANIKTDAYKPACSPFVLTVGAVDRKDTYAKFSNYGPGVDIFAPWVNVMTAKRLGLNVNIPPLSRIDEQTTESGTSFGTYCEAGNDVLYVAAPLVAGIASCILSEKDFYGVASIVQEIKDRARSGATRSLLDISNRRIPNFKPTQLLNMTTKLIARFGTISS</sequence>
<dbReference type="STRING" id="1160509.A0A3N4IEB0"/>
<evidence type="ECO:0000256" key="5">
    <source>
        <dbReference type="PROSITE-ProRule" id="PRU01240"/>
    </source>
</evidence>
<feature type="domain" description="Peptidase S8/S53" evidence="6">
    <location>
        <begin position="136"/>
        <end position="430"/>
    </location>
</feature>
<evidence type="ECO:0000313" key="8">
    <source>
        <dbReference type="Proteomes" id="UP000275078"/>
    </source>
</evidence>
<dbReference type="PROSITE" id="PS51892">
    <property type="entry name" value="SUBTILASE"/>
    <property type="match status" value="1"/>
</dbReference>
<proteinExistence type="inferred from homology"/>
<dbReference type="PANTHER" id="PTHR43806:SF11">
    <property type="entry name" value="CEREVISIN-RELATED"/>
    <property type="match status" value="1"/>
</dbReference>
<evidence type="ECO:0000256" key="4">
    <source>
        <dbReference type="ARBA" id="ARBA00022825"/>
    </source>
</evidence>
<dbReference type="SUPFAM" id="SSF52743">
    <property type="entry name" value="Subtilisin-like"/>
    <property type="match status" value="1"/>
</dbReference>
<evidence type="ECO:0000259" key="6">
    <source>
        <dbReference type="Pfam" id="PF00082"/>
    </source>
</evidence>
<gene>
    <name evidence="7" type="ORF">BJ508DRAFT_327721</name>
</gene>
<evidence type="ECO:0000256" key="3">
    <source>
        <dbReference type="ARBA" id="ARBA00022801"/>
    </source>
</evidence>
<dbReference type="InterPro" id="IPR036852">
    <property type="entry name" value="Peptidase_S8/S53_dom_sf"/>
</dbReference>
<keyword evidence="8" id="KW-1185">Reference proteome</keyword>
<dbReference type="PANTHER" id="PTHR43806">
    <property type="entry name" value="PEPTIDASE S8"/>
    <property type="match status" value="1"/>
</dbReference>
<evidence type="ECO:0000256" key="1">
    <source>
        <dbReference type="ARBA" id="ARBA00011073"/>
    </source>
</evidence>
<dbReference type="Gene3D" id="3.40.50.200">
    <property type="entry name" value="Peptidase S8/S53 domain"/>
    <property type="match status" value="1"/>
</dbReference>
<dbReference type="Pfam" id="PF00082">
    <property type="entry name" value="Peptidase_S8"/>
    <property type="match status" value="1"/>
</dbReference>
<dbReference type="InterPro" id="IPR050131">
    <property type="entry name" value="Peptidase_S8_subtilisin-like"/>
</dbReference>
<comment type="caution">
    <text evidence="5">Lacks conserved residue(s) required for the propagation of feature annotation.</text>
</comment>
<dbReference type="AlphaFoldDB" id="A0A3N4IEB0"/>
<dbReference type="EMBL" id="ML119692">
    <property type="protein sequence ID" value="RPA80054.1"/>
    <property type="molecule type" value="Genomic_DNA"/>
</dbReference>
<name>A0A3N4IEB0_ASCIM</name>
<dbReference type="GO" id="GO:0004252">
    <property type="term" value="F:serine-type endopeptidase activity"/>
    <property type="evidence" value="ECO:0007669"/>
    <property type="project" value="InterPro"/>
</dbReference>
<dbReference type="PRINTS" id="PR00723">
    <property type="entry name" value="SUBTILISIN"/>
</dbReference>
<dbReference type="InterPro" id="IPR000209">
    <property type="entry name" value="Peptidase_S8/S53_dom"/>
</dbReference>
<organism evidence="7 8">
    <name type="scientific">Ascobolus immersus RN42</name>
    <dbReference type="NCBI Taxonomy" id="1160509"/>
    <lineage>
        <taxon>Eukaryota</taxon>
        <taxon>Fungi</taxon>
        <taxon>Dikarya</taxon>
        <taxon>Ascomycota</taxon>
        <taxon>Pezizomycotina</taxon>
        <taxon>Pezizomycetes</taxon>
        <taxon>Pezizales</taxon>
        <taxon>Ascobolaceae</taxon>
        <taxon>Ascobolus</taxon>
    </lineage>
</organism>